<organism evidence="2 3">
    <name type="scientific">Mycolicibacterium agri</name>
    <name type="common">Mycobacterium agri</name>
    <dbReference type="NCBI Taxonomy" id="36811"/>
    <lineage>
        <taxon>Bacteria</taxon>
        <taxon>Bacillati</taxon>
        <taxon>Actinomycetota</taxon>
        <taxon>Actinomycetes</taxon>
        <taxon>Mycobacteriales</taxon>
        <taxon>Mycobacteriaceae</taxon>
        <taxon>Mycolicibacterium</taxon>
    </lineage>
</organism>
<reference evidence="2 3" key="1">
    <citation type="submission" date="2017-10" db="EMBL/GenBank/DDBJ databases">
        <title>The new phylogeny of genus Mycobacterium.</title>
        <authorList>
            <person name="Tortoli E."/>
            <person name="Trovato A."/>
            <person name="Cirillo D.M."/>
        </authorList>
    </citation>
    <scope>NUCLEOTIDE SEQUENCE [LARGE SCALE GENOMIC DNA]</scope>
    <source>
        <strain evidence="2 3">CCUG37673</strain>
    </source>
</reference>
<evidence type="ECO:0000313" key="2">
    <source>
        <dbReference type="EMBL" id="PEG32988.1"/>
    </source>
</evidence>
<evidence type="ECO:0000313" key="1">
    <source>
        <dbReference type="EMBL" id="GFG48904.1"/>
    </source>
</evidence>
<dbReference type="EMBL" id="BLKS01000001">
    <property type="protein sequence ID" value="GFG48904.1"/>
    <property type="molecule type" value="Genomic_DNA"/>
</dbReference>
<evidence type="ECO:0000313" key="3">
    <source>
        <dbReference type="Proteomes" id="UP000220914"/>
    </source>
</evidence>
<dbReference type="Proteomes" id="UP000220914">
    <property type="component" value="Unassembled WGS sequence"/>
</dbReference>
<protein>
    <submittedName>
        <fullName evidence="2">Uncharacterized protein</fullName>
    </submittedName>
</protein>
<evidence type="ECO:0000313" key="4">
    <source>
        <dbReference type="Proteomes" id="UP000465302"/>
    </source>
</evidence>
<sequence length="113" mass="12834">MRDLDALIADIDALEAEETDDLRPLPGESPEEFRARMLREFDALNALEDTRDLDPFGWDSWRWTPRAEPEPVTCDVPRPTYLIEEWEIGSILPRGGPVTTWIGGRRLGTLNAA</sequence>
<reference evidence="1 4" key="2">
    <citation type="journal article" date="2019" name="Emerg. Microbes Infect.">
        <title>Comprehensive subspecies identification of 175 nontuberculous mycobacteria species based on 7547 genomic profiles.</title>
        <authorList>
            <person name="Matsumoto Y."/>
            <person name="Kinjo T."/>
            <person name="Motooka D."/>
            <person name="Nabeya D."/>
            <person name="Jung N."/>
            <person name="Uechi K."/>
            <person name="Horii T."/>
            <person name="Iida T."/>
            <person name="Fujita J."/>
            <person name="Nakamura S."/>
        </authorList>
    </citation>
    <scope>NUCLEOTIDE SEQUENCE [LARGE SCALE GENOMIC DNA]</scope>
    <source>
        <strain evidence="1 4">JCM 6377</strain>
    </source>
</reference>
<dbReference type="Proteomes" id="UP000465302">
    <property type="component" value="Unassembled WGS sequence"/>
</dbReference>
<proteinExistence type="predicted"/>
<gene>
    <name evidence="2" type="ORF">CQY20_33240</name>
    <name evidence="1" type="ORF">MAGR_03450</name>
</gene>
<comment type="caution">
    <text evidence="2">The sequence shown here is derived from an EMBL/GenBank/DDBJ whole genome shotgun (WGS) entry which is preliminary data.</text>
</comment>
<dbReference type="RefSeq" id="WP_097945522.1">
    <property type="nucleotide sequence ID" value="NZ_BLKS01000001.1"/>
</dbReference>
<dbReference type="AlphaFoldDB" id="A0A2A7MPD5"/>
<accession>A0A2A7MPD5</accession>
<dbReference type="EMBL" id="PDCP01000168">
    <property type="protein sequence ID" value="PEG32988.1"/>
    <property type="molecule type" value="Genomic_DNA"/>
</dbReference>
<dbReference type="OrthoDB" id="4762790at2"/>
<keyword evidence="3" id="KW-1185">Reference proteome</keyword>
<name>A0A2A7MPD5_MYCAG</name>
<reference evidence="1" key="3">
    <citation type="submission" date="2020-02" db="EMBL/GenBank/DDBJ databases">
        <authorList>
            <person name="Matsumoto Y."/>
            <person name="Motooka D."/>
            <person name="Nakamura S."/>
        </authorList>
    </citation>
    <scope>NUCLEOTIDE SEQUENCE</scope>
    <source>
        <strain evidence="1">JCM 6377</strain>
    </source>
</reference>